<sequence>MGSRRVLGLRRAVTRLTAGRPAAELLVERPEEEEEEAVAAMERALRGREKAARERRIRRLMEPAGPPERTLTRQAMEQIRYLSRELPEEWPVDRLAQGFQVPPDVIRRVLRSRFVPSPERAQKQDARALAGRGAGRQGCLEASLPREATFRVLTPLPGGSAGTLPPGASELPVPMVAQGKPEVEGRRAARPGPEEEAETGPMLSLEVVEELAAQDWHKHNPAWVPVQRGWEFFDREGNLLYKVPLGHLKDGKGSQ</sequence>
<protein>
    <submittedName>
        <fullName evidence="2">Neugrin</fullName>
    </submittedName>
</protein>
<keyword evidence="1" id="KW-1185">Reference proteome</keyword>
<name>A0ABM5EXN0_9SAUR</name>
<dbReference type="PANTHER" id="PTHR13475">
    <property type="entry name" value="NEUGRIN"/>
    <property type="match status" value="1"/>
</dbReference>
<dbReference type="InterPro" id="IPR010487">
    <property type="entry name" value="NGRN/Rrg9"/>
</dbReference>
<gene>
    <name evidence="2" type="primary">NGRN</name>
</gene>
<evidence type="ECO:0000313" key="2">
    <source>
        <dbReference type="RefSeq" id="XP_072837907.1"/>
    </source>
</evidence>
<dbReference type="Pfam" id="PF06413">
    <property type="entry name" value="Neugrin"/>
    <property type="match status" value="1"/>
</dbReference>
<dbReference type="Proteomes" id="UP001652642">
    <property type="component" value="Chromosome 12"/>
</dbReference>
<dbReference type="RefSeq" id="XP_072837907.1">
    <property type="nucleotide sequence ID" value="XM_072981806.1"/>
</dbReference>
<reference evidence="2" key="1">
    <citation type="submission" date="2025-08" db="UniProtKB">
        <authorList>
            <consortium name="RefSeq"/>
        </authorList>
    </citation>
    <scope>IDENTIFICATION</scope>
</reference>
<dbReference type="GeneID" id="140702399"/>
<organism evidence="1 2">
    <name type="scientific">Pogona vitticeps</name>
    <name type="common">central bearded dragon</name>
    <dbReference type="NCBI Taxonomy" id="103695"/>
    <lineage>
        <taxon>Eukaryota</taxon>
        <taxon>Metazoa</taxon>
        <taxon>Chordata</taxon>
        <taxon>Craniata</taxon>
        <taxon>Vertebrata</taxon>
        <taxon>Euteleostomi</taxon>
        <taxon>Lepidosauria</taxon>
        <taxon>Squamata</taxon>
        <taxon>Bifurcata</taxon>
        <taxon>Unidentata</taxon>
        <taxon>Episquamata</taxon>
        <taxon>Toxicofera</taxon>
        <taxon>Iguania</taxon>
        <taxon>Acrodonta</taxon>
        <taxon>Agamidae</taxon>
        <taxon>Amphibolurinae</taxon>
        <taxon>Pogona</taxon>
    </lineage>
</organism>
<proteinExistence type="predicted"/>
<dbReference type="PANTHER" id="PTHR13475:SF3">
    <property type="entry name" value="NEUGRIN"/>
    <property type="match status" value="1"/>
</dbReference>
<evidence type="ECO:0000313" key="1">
    <source>
        <dbReference type="Proteomes" id="UP001652642"/>
    </source>
</evidence>
<accession>A0ABM5EXN0</accession>